<dbReference type="Gene3D" id="1.25.10.10">
    <property type="entry name" value="Leucine-rich Repeat Variant"/>
    <property type="match status" value="1"/>
</dbReference>
<dbReference type="InterPro" id="IPR016024">
    <property type="entry name" value="ARM-type_fold"/>
</dbReference>
<proteinExistence type="predicted"/>
<comment type="caution">
    <text evidence="1">The sequence shown here is derived from an EMBL/GenBank/DDBJ whole genome shotgun (WGS) entry which is preliminary data.</text>
</comment>
<sequence length="198" mass="20463">MGNCLASPVGSNGESGDVAGPVLTAAAGEGLSNTELVAQLTSGTFEQRLAALQHLAKATSKTDEDCAAARFRLIEEDVLGPLTQLLRGPQRPALRAAAAQAFCNLSYACALSNLSRAPELVQPLLLAMGRLNSIANHIVMSSACDVTVKASFAQLLLNASLHSVLEVQQLDWAGGLAAALKLLDDPKGNAVGVCMDVI</sequence>
<evidence type="ECO:0000313" key="1">
    <source>
        <dbReference type="EMBL" id="KAF5830874.1"/>
    </source>
</evidence>
<protein>
    <submittedName>
        <fullName evidence="1">Uncharacterized protein</fullName>
    </submittedName>
</protein>
<evidence type="ECO:0000313" key="2">
    <source>
        <dbReference type="Proteomes" id="UP000815325"/>
    </source>
</evidence>
<dbReference type="SUPFAM" id="SSF48371">
    <property type="entry name" value="ARM repeat"/>
    <property type="match status" value="1"/>
</dbReference>
<name>A0ABQ7G8E3_DUNSA</name>
<organism evidence="1 2">
    <name type="scientific">Dunaliella salina</name>
    <name type="common">Green alga</name>
    <name type="synonym">Protococcus salinus</name>
    <dbReference type="NCBI Taxonomy" id="3046"/>
    <lineage>
        <taxon>Eukaryota</taxon>
        <taxon>Viridiplantae</taxon>
        <taxon>Chlorophyta</taxon>
        <taxon>core chlorophytes</taxon>
        <taxon>Chlorophyceae</taxon>
        <taxon>CS clade</taxon>
        <taxon>Chlamydomonadales</taxon>
        <taxon>Dunaliellaceae</taxon>
        <taxon>Dunaliella</taxon>
    </lineage>
</organism>
<keyword evidence="2" id="KW-1185">Reference proteome</keyword>
<dbReference type="EMBL" id="MU069998">
    <property type="protein sequence ID" value="KAF5830874.1"/>
    <property type="molecule type" value="Genomic_DNA"/>
</dbReference>
<dbReference type="Proteomes" id="UP000815325">
    <property type="component" value="Unassembled WGS sequence"/>
</dbReference>
<dbReference type="InterPro" id="IPR011989">
    <property type="entry name" value="ARM-like"/>
</dbReference>
<reference evidence="1" key="1">
    <citation type="submission" date="2017-08" db="EMBL/GenBank/DDBJ databases">
        <authorList>
            <person name="Polle J.E."/>
            <person name="Barry K."/>
            <person name="Cushman J."/>
            <person name="Schmutz J."/>
            <person name="Tran D."/>
            <person name="Hathwaick L.T."/>
            <person name="Yim W.C."/>
            <person name="Jenkins J."/>
            <person name="Mckie-Krisberg Z.M."/>
            <person name="Prochnik S."/>
            <person name="Lindquist E."/>
            <person name="Dockter R.B."/>
            <person name="Adam C."/>
            <person name="Molina H."/>
            <person name="Bunkerborg J."/>
            <person name="Jin E."/>
            <person name="Buchheim M."/>
            <person name="Magnuson J."/>
        </authorList>
    </citation>
    <scope>NUCLEOTIDE SEQUENCE</scope>
    <source>
        <strain evidence="1">CCAP 19/18</strain>
    </source>
</reference>
<accession>A0ABQ7G8E3</accession>
<gene>
    <name evidence="1" type="ORF">DUNSADRAFT_13934</name>
</gene>